<evidence type="ECO:0000313" key="3">
    <source>
        <dbReference type="EMBL" id="SPO06508.1"/>
    </source>
</evidence>
<gene>
    <name evidence="3" type="ORF">DNG_09198</name>
</gene>
<evidence type="ECO:0000256" key="1">
    <source>
        <dbReference type="SAM" id="MobiDB-lite"/>
    </source>
</evidence>
<dbReference type="EMBL" id="ONZQ02000016">
    <property type="protein sequence ID" value="SPO06508.1"/>
    <property type="molecule type" value="Genomic_DNA"/>
</dbReference>
<keyword evidence="4" id="KW-1185">Reference proteome</keyword>
<evidence type="ECO:0000313" key="4">
    <source>
        <dbReference type="Proteomes" id="UP001187682"/>
    </source>
</evidence>
<dbReference type="AlphaFoldDB" id="A0AAE8SZ72"/>
<feature type="transmembrane region" description="Helical" evidence="2">
    <location>
        <begin position="404"/>
        <end position="427"/>
    </location>
</feature>
<feature type="transmembrane region" description="Helical" evidence="2">
    <location>
        <begin position="354"/>
        <end position="372"/>
    </location>
</feature>
<feature type="transmembrane region" description="Helical" evidence="2">
    <location>
        <begin position="325"/>
        <end position="348"/>
    </location>
</feature>
<feature type="transmembrane region" description="Helical" evidence="2">
    <location>
        <begin position="194"/>
        <end position="215"/>
    </location>
</feature>
<feature type="transmembrane region" description="Helical" evidence="2">
    <location>
        <begin position="49"/>
        <end position="71"/>
    </location>
</feature>
<keyword evidence="2" id="KW-0472">Membrane</keyword>
<feature type="region of interest" description="Disordered" evidence="1">
    <location>
        <begin position="137"/>
        <end position="187"/>
    </location>
</feature>
<dbReference type="Proteomes" id="UP001187682">
    <property type="component" value="Unassembled WGS sequence"/>
</dbReference>
<keyword evidence="2" id="KW-0812">Transmembrane</keyword>
<keyword evidence="2" id="KW-1133">Transmembrane helix</keyword>
<sequence length="439" mass="47334">MADDVGWSISASLFIVGFSYSSALNESYWDVPPTVEVDECGSRLISPGYVLWLVFVPAVACASQLQGSVYLNGRSTLYRLSPGIGIADALATLGLVAKALWNGYPWKTAVTAAFIAREGIGRSNAWWRERQKGDRESLLSEAVEGENSDLVDSPTADIAPTRSPSPEVPIEGFDEDGAQSPTTQNSGQLSIERAIGGLLVLTTLIKTSIILAGSGVSNTPVLIACLVAISYAASFVLFEVLTWSLSIPTSSYSMADMPRRNLLELLRIVDPGDLQIPCAAARKHENTKRQDLVLELGIISHTSQGSERAQSTTSTRSSITRTMMAVLFAGISIVLTSLSWLVLIYYIWELSRVVVETTAVIVVLGVGIHLAAEAWGSRITEPRPGGYAKALCGWLRGHTTPVNIISLVWIINIGAYIILAIPGQSAIELRTPMWLDWLG</sequence>
<comment type="caution">
    <text evidence="3">The sequence shown here is derived from an EMBL/GenBank/DDBJ whole genome shotgun (WGS) entry which is preliminary data.</text>
</comment>
<feature type="transmembrane region" description="Helical" evidence="2">
    <location>
        <begin position="221"/>
        <end position="245"/>
    </location>
</feature>
<reference evidence="3" key="1">
    <citation type="submission" date="2018-03" db="EMBL/GenBank/DDBJ databases">
        <authorList>
            <person name="Guldener U."/>
        </authorList>
    </citation>
    <scope>NUCLEOTIDE SEQUENCE</scope>
</reference>
<name>A0AAE8SZ72_9PEZI</name>
<proteinExistence type="predicted"/>
<accession>A0AAE8SZ72</accession>
<organism evidence="3 4">
    <name type="scientific">Cephalotrichum gorgonifer</name>
    <dbReference type="NCBI Taxonomy" id="2041049"/>
    <lineage>
        <taxon>Eukaryota</taxon>
        <taxon>Fungi</taxon>
        <taxon>Dikarya</taxon>
        <taxon>Ascomycota</taxon>
        <taxon>Pezizomycotina</taxon>
        <taxon>Sordariomycetes</taxon>
        <taxon>Hypocreomycetidae</taxon>
        <taxon>Microascales</taxon>
        <taxon>Microascaceae</taxon>
        <taxon>Cephalotrichum</taxon>
    </lineage>
</organism>
<evidence type="ECO:0000256" key="2">
    <source>
        <dbReference type="SAM" id="Phobius"/>
    </source>
</evidence>
<protein>
    <submittedName>
        <fullName evidence="3">Uncharacterized protein</fullName>
    </submittedName>
</protein>